<feature type="region of interest" description="Disordered" evidence="1">
    <location>
        <begin position="387"/>
        <end position="422"/>
    </location>
</feature>
<dbReference type="EMBL" id="CP087831">
    <property type="protein sequence ID" value="UZA04808.1"/>
    <property type="molecule type" value="Genomic_DNA"/>
</dbReference>
<feature type="region of interest" description="Disordered" evidence="1">
    <location>
        <begin position="332"/>
        <end position="358"/>
    </location>
</feature>
<evidence type="ECO:0000256" key="2">
    <source>
        <dbReference type="SAM" id="Phobius"/>
    </source>
</evidence>
<protein>
    <submittedName>
        <fullName evidence="3">DotG/IcmE/VirB10 family protein</fullName>
    </submittedName>
</protein>
<feature type="compositionally biased region" description="Basic and acidic residues" evidence="1">
    <location>
        <begin position="341"/>
        <end position="353"/>
    </location>
</feature>
<evidence type="ECO:0000313" key="3">
    <source>
        <dbReference type="EMBL" id="UZA04808.1"/>
    </source>
</evidence>
<feature type="compositionally biased region" description="Low complexity" evidence="1">
    <location>
        <begin position="391"/>
        <end position="411"/>
    </location>
</feature>
<dbReference type="CDD" id="cd16431">
    <property type="entry name" value="IcmE"/>
    <property type="match status" value="1"/>
</dbReference>
<proteinExistence type="predicted"/>
<reference evidence="3" key="1">
    <citation type="journal article" date="2022" name="BMC Microbiol.">
        <title>Whole genome sequencing of Moraxella bovis strains from North America reveals two genotypes with different genetic determinants.</title>
        <authorList>
            <person name="Wynn E.L."/>
            <person name="Hille M.M."/>
            <person name="Loy J.D."/>
            <person name="Schuller G."/>
            <person name="Kuhn K.L."/>
            <person name="Dickey A.M."/>
            <person name="Bono J.L."/>
            <person name="Clawson M.L."/>
        </authorList>
    </citation>
    <scope>NUCLEOTIDE SEQUENCE</scope>
    <source>
        <strain evidence="3">SAM102599</strain>
    </source>
</reference>
<keyword evidence="4" id="KW-1185">Reference proteome</keyword>
<accession>A0ABY6MBG6</accession>
<geneLocation type="plasmid" evidence="3 4">
    <name>unnamed1</name>
</geneLocation>
<name>A0ABY6MBG6_MORBO</name>
<feature type="compositionally biased region" description="Low complexity" evidence="1">
    <location>
        <begin position="280"/>
        <end position="296"/>
    </location>
</feature>
<dbReference type="Proteomes" id="UP001163632">
    <property type="component" value="Plasmid unnamed1"/>
</dbReference>
<dbReference type="InterPro" id="IPR049855">
    <property type="entry name" value="DotG/IcmE-like_C"/>
</dbReference>
<evidence type="ECO:0000256" key="1">
    <source>
        <dbReference type="SAM" id="MobiDB-lite"/>
    </source>
</evidence>
<sequence length="624" mass="68413">MSNNQAHHNDSIIKNQSENLTITGFDDDQHPHTTDDGNLTNLYQNHNAKPKIADNLETDDEQEELHQELPKSKIDIISQSLSNPKNRIFVIAGAVCLSILTIIVSTVLIGSNNKTGEGVYGSSNQPNIKVPENAQINEAQAQHIMKNQQGDANNLAQQGITNAPVLGTAGTAPTSNDPNTLSSSEIQQKYPNVNYKTVDILNLPEEERLPFANSFAVNYERDAYYGEDFSNTQLYSPGIKRGNQILTYTNRGITIRPSDYNARLEKAIAEEAGTNNTPKNNTGVTNNTANNANAENSQAYQDPNYDPTYERLSNDLRQQYDDYATTHNDYQTHIHQQQETARLHAEKEAEIRRQKASQSVKEAIADVSGNRSSSGFVSQTYGQKYIKSGHQSSTSTSDNQTTNATTSNDNTKQSSNTKPELLPKHIIRAGTSYPIAIINSINSDYTTTVKARVVSGPFSGMSVYGQIEPNGRNIGISFTAIEPKNPRQALIPINAIALTYDGTGKIANANHHYLQNYLTMVAQSYIAGYGNAYANSGTTTTMNNQGVVVTQSQRADSRQIRGEIYASLADRLNQDVGVFANRPTTFTIAAGTILNMTLISNLDTHQSTPSINVNNQGLTQSRQN</sequence>
<gene>
    <name evidence="3" type="ORF">LP092_15125</name>
</gene>
<organism evidence="3 4">
    <name type="scientific">Moraxella bovis</name>
    <dbReference type="NCBI Taxonomy" id="476"/>
    <lineage>
        <taxon>Bacteria</taxon>
        <taxon>Pseudomonadati</taxon>
        <taxon>Pseudomonadota</taxon>
        <taxon>Gammaproteobacteria</taxon>
        <taxon>Moraxellales</taxon>
        <taxon>Moraxellaceae</taxon>
        <taxon>Moraxella</taxon>
    </lineage>
</organism>
<feature type="region of interest" description="Disordered" evidence="1">
    <location>
        <begin position="164"/>
        <end position="183"/>
    </location>
</feature>
<keyword evidence="3" id="KW-0614">Plasmid</keyword>
<evidence type="ECO:0000313" key="4">
    <source>
        <dbReference type="Proteomes" id="UP001163632"/>
    </source>
</evidence>
<dbReference type="RefSeq" id="WP_264697405.1">
    <property type="nucleotide sequence ID" value="NZ_CP087831.1"/>
</dbReference>
<keyword evidence="2" id="KW-0812">Transmembrane</keyword>
<feature type="transmembrane region" description="Helical" evidence="2">
    <location>
        <begin position="88"/>
        <end position="109"/>
    </location>
</feature>
<feature type="region of interest" description="Disordered" evidence="1">
    <location>
        <begin position="271"/>
        <end position="310"/>
    </location>
</feature>
<keyword evidence="2" id="KW-0472">Membrane</keyword>
<feature type="compositionally biased region" description="Polar residues" evidence="1">
    <location>
        <begin position="171"/>
        <end position="183"/>
    </location>
</feature>
<keyword evidence="2" id="KW-1133">Transmembrane helix</keyword>